<comment type="caution">
    <text evidence="1">The sequence shown here is derived from an EMBL/GenBank/DDBJ whole genome shotgun (WGS) entry which is preliminary data.</text>
</comment>
<accession>A0AAV4NPT5</accession>
<keyword evidence="2" id="KW-1185">Reference proteome</keyword>
<sequence length="108" mass="12512">MTKQRQHLGTPQWAVVSLPWLVDCPHIGNCLVTTLKTTPEEYMPGKHENHLSVQNNIRKELFGHMIFHINGLLSPALFKNKMERKEYRRCKVTLTFNVDSEVALKLIT</sequence>
<dbReference type="AlphaFoldDB" id="A0AAV4NPT5"/>
<reference evidence="1 2" key="1">
    <citation type="submission" date="2021-06" db="EMBL/GenBank/DDBJ databases">
        <title>Caerostris extrusa draft genome.</title>
        <authorList>
            <person name="Kono N."/>
            <person name="Arakawa K."/>
        </authorList>
    </citation>
    <scope>NUCLEOTIDE SEQUENCE [LARGE SCALE GENOMIC DNA]</scope>
</reference>
<organism evidence="1 2">
    <name type="scientific">Caerostris extrusa</name>
    <name type="common">Bark spider</name>
    <name type="synonym">Caerostris bankana</name>
    <dbReference type="NCBI Taxonomy" id="172846"/>
    <lineage>
        <taxon>Eukaryota</taxon>
        <taxon>Metazoa</taxon>
        <taxon>Ecdysozoa</taxon>
        <taxon>Arthropoda</taxon>
        <taxon>Chelicerata</taxon>
        <taxon>Arachnida</taxon>
        <taxon>Araneae</taxon>
        <taxon>Araneomorphae</taxon>
        <taxon>Entelegynae</taxon>
        <taxon>Araneoidea</taxon>
        <taxon>Araneidae</taxon>
        <taxon>Caerostris</taxon>
    </lineage>
</organism>
<gene>
    <name evidence="1" type="ORF">CEXT_132911</name>
</gene>
<evidence type="ECO:0000313" key="2">
    <source>
        <dbReference type="Proteomes" id="UP001054945"/>
    </source>
</evidence>
<dbReference type="Proteomes" id="UP001054945">
    <property type="component" value="Unassembled WGS sequence"/>
</dbReference>
<dbReference type="EMBL" id="BPLR01003543">
    <property type="protein sequence ID" value="GIX85803.1"/>
    <property type="molecule type" value="Genomic_DNA"/>
</dbReference>
<evidence type="ECO:0000313" key="1">
    <source>
        <dbReference type="EMBL" id="GIX85803.1"/>
    </source>
</evidence>
<proteinExistence type="predicted"/>
<protein>
    <submittedName>
        <fullName evidence="1">Uncharacterized protein</fullName>
    </submittedName>
</protein>
<name>A0AAV4NPT5_CAEEX</name>